<keyword evidence="1" id="KW-0812">Transmembrane</keyword>
<evidence type="ECO:0000256" key="1">
    <source>
        <dbReference type="SAM" id="Phobius"/>
    </source>
</evidence>
<sequence>MSRQHGYQTKIVREEDLLYEGAAKSRARVRLCLGALMILLALACLIMALAPLLVKTNLPLLWVAYANENGWTKYIQSIGQSLLQKGRIELFPIWVSYVLLIACAVLGWFGAHFVRNRFDAKPMGEVFSRGYWVNFYAIRPPKSSVTVEFKDMKKKP</sequence>
<keyword evidence="1" id="KW-1133">Transmembrane helix</keyword>
<feature type="transmembrane region" description="Helical" evidence="1">
    <location>
        <begin position="91"/>
        <end position="114"/>
    </location>
</feature>
<reference evidence="2" key="1">
    <citation type="submission" date="2020-12" db="EMBL/GenBank/DDBJ databases">
        <title>Enhanced detection system for hospital associated transmission using whole genome sequencing surveillance.</title>
        <authorList>
            <person name="Harrison L.H."/>
            <person name="Van Tyne D."/>
            <person name="Marsh J.W."/>
            <person name="Griffith M.P."/>
            <person name="Snyder D.J."/>
            <person name="Cooper V.S."/>
            <person name="Mustapha M."/>
        </authorList>
    </citation>
    <scope>NUCLEOTIDE SEQUENCE</scope>
    <source>
        <strain evidence="2">PSB00042</strain>
    </source>
</reference>
<protein>
    <submittedName>
        <fullName evidence="2">Uncharacterized protein</fullName>
    </submittedName>
</protein>
<gene>
    <name evidence="2" type="ORF">JEU22_03400</name>
</gene>
<proteinExistence type="predicted"/>
<dbReference type="RefSeq" id="WP_198746572.1">
    <property type="nucleotide sequence ID" value="NZ_JAEHTE010000002.1"/>
</dbReference>
<dbReference type="Proteomes" id="UP000637061">
    <property type="component" value="Unassembled WGS sequence"/>
</dbReference>
<comment type="caution">
    <text evidence="2">The sequence shown here is derived from an EMBL/GenBank/DDBJ whole genome shotgun (WGS) entry which is preliminary data.</text>
</comment>
<feature type="transmembrane region" description="Helical" evidence="1">
    <location>
        <begin position="31"/>
        <end position="54"/>
    </location>
</feature>
<organism evidence="2 3">
    <name type="scientific">Pseudomonas putida</name>
    <name type="common">Arthrobacter siderocapsulatus</name>
    <dbReference type="NCBI Taxonomy" id="303"/>
    <lineage>
        <taxon>Bacteria</taxon>
        <taxon>Pseudomonadati</taxon>
        <taxon>Pseudomonadota</taxon>
        <taxon>Gammaproteobacteria</taxon>
        <taxon>Pseudomonadales</taxon>
        <taxon>Pseudomonadaceae</taxon>
        <taxon>Pseudomonas</taxon>
    </lineage>
</organism>
<evidence type="ECO:0000313" key="3">
    <source>
        <dbReference type="Proteomes" id="UP000637061"/>
    </source>
</evidence>
<evidence type="ECO:0000313" key="2">
    <source>
        <dbReference type="EMBL" id="MBI6882948.1"/>
    </source>
</evidence>
<name>A0A8I1ECW3_PSEPU</name>
<accession>A0A8I1ECW3</accession>
<keyword evidence="1" id="KW-0472">Membrane</keyword>
<dbReference type="AlphaFoldDB" id="A0A8I1ECW3"/>
<dbReference type="EMBL" id="JAEHTE010000002">
    <property type="protein sequence ID" value="MBI6882948.1"/>
    <property type="molecule type" value="Genomic_DNA"/>
</dbReference>